<accession>A0A8R7P414</accession>
<reference evidence="2" key="3">
    <citation type="submission" date="2022-06" db="UniProtKB">
        <authorList>
            <consortium name="EnsemblPlants"/>
        </authorList>
    </citation>
    <scope>IDENTIFICATION</scope>
</reference>
<reference evidence="2" key="2">
    <citation type="submission" date="2018-03" db="EMBL/GenBank/DDBJ databases">
        <title>The Triticum urartu genome reveals the dynamic nature of wheat genome evolution.</title>
        <authorList>
            <person name="Ling H."/>
            <person name="Ma B."/>
            <person name="Shi X."/>
            <person name="Liu H."/>
            <person name="Dong L."/>
            <person name="Sun H."/>
            <person name="Cao Y."/>
            <person name="Gao Q."/>
            <person name="Zheng S."/>
            <person name="Li Y."/>
            <person name="Yu Y."/>
            <person name="Du H."/>
            <person name="Qi M."/>
            <person name="Li Y."/>
            <person name="Yu H."/>
            <person name="Cui Y."/>
            <person name="Wang N."/>
            <person name="Chen C."/>
            <person name="Wu H."/>
            <person name="Zhao Y."/>
            <person name="Zhang J."/>
            <person name="Li Y."/>
            <person name="Zhou W."/>
            <person name="Zhang B."/>
            <person name="Hu W."/>
            <person name="Eijk M."/>
            <person name="Tang J."/>
            <person name="Witsenboer H."/>
            <person name="Zhao S."/>
            <person name="Li Z."/>
            <person name="Zhang A."/>
            <person name="Wang D."/>
            <person name="Liang C."/>
        </authorList>
    </citation>
    <scope>NUCLEOTIDE SEQUENCE [LARGE SCALE GENOMIC DNA]</scope>
    <source>
        <strain evidence="2">cv. G1812</strain>
    </source>
</reference>
<sequence length="116" mass="12478">PDWPPLSPNGRLVDPAPISSASAGGWVAGGDWFARPAPSFDPADRSQSNPIQSNPINLSYSSSPAAVRRLRFARTPHPVGWILESFPRSFLPSVSIWDLQFIGCPAVSSSAPFDFT</sequence>
<dbReference type="EnsemblPlants" id="TuG1812G0100003068.01.T03">
    <property type="protein sequence ID" value="TuG1812G0100003068.01.T03"/>
    <property type="gene ID" value="TuG1812G0100003068.01"/>
</dbReference>
<dbReference type="AlphaFoldDB" id="A0A8R7P414"/>
<dbReference type="Proteomes" id="UP000015106">
    <property type="component" value="Chromosome 1"/>
</dbReference>
<name>A0A8R7P414_TRIUA</name>
<dbReference type="Gramene" id="TuG1812G0100003068.01.T03">
    <property type="protein sequence ID" value="TuG1812G0100003068.01.T03"/>
    <property type="gene ID" value="TuG1812G0100003068.01"/>
</dbReference>
<evidence type="ECO:0000256" key="1">
    <source>
        <dbReference type="SAM" id="MobiDB-lite"/>
    </source>
</evidence>
<evidence type="ECO:0000313" key="3">
    <source>
        <dbReference type="Proteomes" id="UP000015106"/>
    </source>
</evidence>
<feature type="compositionally biased region" description="Polar residues" evidence="1">
    <location>
        <begin position="45"/>
        <end position="57"/>
    </location>
</feature>
<organism evidence="2 3">
    <name type="scientific">Triticum urartu</name>
    <name type="common">Red wild einkorn</name>
    <name type="synonym">Crithodium urartu</name>
    <dbReference type="NCBI Taxonomy" id="4572"/>
    <lineage>
        <taxon>Eukaryota</taxon>
        <taxon>Viridiplantae</taxon>
        <taxon>Streptophyta</taxon>
        <taxon>Embryophyta</taxon>
        <taxon>Tracheophyta</taxon>
        <taxon>Spermatophyta</taxon>
        <taxon>Magnoliopsida</taxon>
        <taxon>Liliopsida</taxon>
        <taxon>Poales</taxon>
        <taxon>Poaceae</taxon>
        <taxon>BOP clade</taxon>
        <taxon>Pooideae</taxon>
        <taxon>Triticodae</taxon>
        <taxon>Triticeae</taxon>
        <taxon>Triticinae</taxon>
        <taxon>Triticum</taxon>
    </lineage>
</organism>
<feature type="region of interest" description="Disordered" evidence="1">
    <location>
        <begin position="37"/>
        <end position="57"/>
    </location>
</feature>
<reference evidence="3" key="1">
    <citation type="journal article" date="2013" name="Nature">
        <title>Draft genome of the wheat A-genome progenitor Triticum urartu.</title>
        <authorList>
            <person name="Ling H.Q."/>
            <person name="Zhao S."/>
            <person name="Liu D."/>
            <person name="Wang J."/>
            <person name="Sun H."/>
            <person name="Zhang C."/>
            <person name="Fan H."/>
            <person name="Li D."/>
            <person name="Dong L."/>
            <person name="Tao Y."/>
            <person name="Gao C."/>
            <person name="Wu H."/>
            <person name="Li Y."/>
            <person name="Cui Y."/>
            <person name="Guo X."/>
            <person name="Zheng S."/>
            <person name="Wang B."/>
            <person name="Yu K."/>
            <person name="Liang Q."/>
            <person name="Yang W."/>
            <person name="Lou X."/>
            <person name="Chen J."/>
            <person name="Feng M."/>
            <person name="Jian J."/>
            <person name="Zhang X."/>
            <person name="Luo G."/>
            <person name="Jiang Y."/>
            <person name="Liu J."/>
            <person name="Wang Z."/>
            <person name="Sha Y."/>
            <person name="Zhang B."/>
            <person name="Wu H."/>
            <person name="Tang D."/>
            <person name="Shen Q."/>
            <person name="Xue P."/>
            <person name="Zou S."/>
            <person name="Wang X."/>
            <person name="Liu X."/>
            <person name="Wang F."/>
            <person name="Yang Y."/>
            <person name="An X."/>
            <person name="Dong Z."/>
            <person name="Zhang K."/>
            <person name="Zhang X."/>
            <person name="Luo M.C."/>
            <person name="Dvorak J."/>
            <person name="Tong Y."/>
            <person name="Wang J."/>
            <person name="Yang H."/>
            <person name="Li Z."/>
            <person name="Wang D."/>
            <person name="Zhang A."/>
            <person name="Wang J."/>
        </authorList>
    </citation>
    <scope>NUCLEOTIDE SEQUENCE</scope>
    <source>
        <strain evidence="3">cv. G1812</strain>
    </source>
</reference>
<evidence type="ECO:0000313" key="2">
    <source>
        <dbReference type="EnsemblPlants" id="TuG1812G0100003068.01.T03"/>
    </source>
</evidence>
<gene>
    <name evidence="2" type="primary">LOC125519106</name>
</gene>
<protein>
    <submittedName>
        <fullName evidence="2">Uncharacterized protein</fullName>
    </submittedName>
</protein>
<keyword evidence="3" id="KW-1185">Reference proteome</keyword>
<proteinExistence type="predicted"/>